<evidence type="ECO:0000256" key="5">
    <source>
        <dbReference type="ARBA" id="ARBA00022679"/>
    </source>
</evidence>
<keyword evidence="8 14" id="KW-0418">Kinase</keyword>
<dbReference type="AlphaFoldDB" id="A0A1C3YP17"/>
<evidence type="ECO:0000313" key="16">
    <source>
        <dbReference type="EMBL" id="SCB71778.1"/>
    </source>
</evidence>
<evidence type="ECO:0000256" key="8">
    <source>
        <dbReference type="ARBA" id="ARBA00022777"/>
    </source>
</evidence>
<evidence type="ECO:0000259" key="15">
    <source>
        <dbReference type="SMART" id="SM00904"/>
    </source>
</evidence>
<name>A0A1C3YP17_9LACO</name>
<comment type="catalytic activity">
    <reaction evidence="13 14">
        <text>FMN + ATP + H(+) = FAD + diphosphate</text>
        <dbReference type="Rhea" id="RHEA:17237"/>
        <dbReference type="ChEBI" id="CHEBI:15378"/>
        <dbReference type="ChEBI" id="CHEBI:30616"/>
        <dbReference type="ChEBI" id="CHEBI:33019"/>
        <dbReference type="ChEBI" id="CHEBI:57692"/>
        <dbReference type="ChEBI" id="CHEBI:58210"/>
        <dbReference type="EC" id="2.7.7.2"/>
    </reaction>
</comment>
<dbReference type="PANTHER" id="PTHR22749:SF6">
    <property type="entry name" value="RIBOFLAVIN KINASE"/>
    <property type="match status" value="1"/>
</dbReference>
<dbReference type="SMART" id="SM00904">
    <property type="entry name" value="Flavokinase"/>
    <property type="match status" value="1"/>
</dbReference>
<keyword evidence="7 14" id="KW-0547">Nucleotide-binding</keyword>
<evidence type="ECO:0000256" key="1">
    <source>
        <dbReference type="ARBA" id="ARBA00004726"/>
    </source>
</evidence>
<organism evidence="16 17">
    <name type="scientific">Weissella bombi</name>
    <dbReference type="NCBI Taxonomy" id="1505725"/>
    <lineage>
        <taxon>Bacteria</taxon>
        <taxon>Bacillati</taxon>
        <taxon>Bacillota</taxon>
        <taxon>Bacilli</taxon>
        <taxon>Lactobacillales</taxon>
        <taxon>Lactobacillaceae</taxon>
        <taxon>Weissella</taxon>
    </lineage>
</organism>
<evidence type="ECO:0000256" key="11">
    <source>
        <dbReference type="ARBA" id="ARBA00023268"/>
    </source>
</evidence>
<keyword evidence="11" id="KW-0511">Multifunctional enzyme</keyword>
<comment type="pathway">
    <text evidence="1 14">Cofactor biosynthesis; FAD biosynthesis; FAD from FMN: step 1/1.</text>
</comment>
<keyword evidence="5 14" id="KW-0808">Transferase</keyword>
<evidence type="ECO:0000256" key="4">
    <source>
        <dbReference type="ARBA" id="ARBA00022643"/>
    </source>
</evidence>
<comment type="catalytic activity">
    <reaction evidence="12 14">
        <text>riboflavin + ATP = FMN + ADP + H(+)</text>
        <dbReference type="Rhea" id="RHEA:14357"/>
        <dbReference type="ChEBI" id="CHEBI:15378"/>
        <dbReference type="ChEBI" id="CHEBI:30616"/>
        <dbReference type="ChEBI" id="CHEBI:57986"/>
        <dbReference type="ChEBI" id="CHEBI:58210"/>
        <dbReference type="ChEBI" id="CHEBI:456216"/>
        <dbReference type="EC" id="2.7.1.26"/>
    </reaction>
</comment>
<feature type="domain" description="Riboflavin kinase" evidence="15">
    <location>
        <begin position="185"/>
        <end position="310"/>
    </location>
</feature>
<evidence type="ECO:0000256" key="14">
    <source>
        <dbReference type="PIRNR" id="PIRNR004491"/>
    </source>
</evidence>
<dbReference type="STRING" id="1505725.GA0061074_10123"/>
<proteinExistence type="inferred from homology"/>
<dbReference type="EMBL" id="FMAO01000001">
    <property type="protein sequence ID" value="SCB71778.1"/>
    <property type="molecule type" value="Genomic_DNA"/>
</dbReference>
<dbReference type="GO" id="GO:0003919">
    <property type="term" value="F:FMN adenylyltransferase activity"/>
    <property type="evidence" value="ECO:0007669"/>
    <property type="project" value="UniProtKB-UniRule"/>
</dbReference>
<reference evidence="17" key="1">
    <citation type="submission" date="2016-08" db="EMBL/GenBank/DDBJ databases">
        <authorList>
            <person name="Varghese N."/>
            <person name="Submissions Spin"/>
        </authorList>
    </citation>
    <scope>NUCLEOTIDE SEQUENCE [LARGE SCALE GENOMIC DNA]</scope>
    <source>
        <strain evidence="17">R-53094</strain>
    </source>
</reference>
<dbReference type="PIRSF" id="PIRSF004491">
    <property type="entry name" value="FAD_Synth"/>
    <property type="match status" value="1"/>
</dbReference>
<dbReference type="PANTHER" id="PTHR22749">
    <property type="entry name" value="RIBOFLAVIN KINASE/FMN ADENYLYLTRANSFERASE"/>
    <property type="match status" value="1"/>
</dbReference>
<dbReference type="InterPro" id="IPR014729">
    <property type="entry name" value="Rossmann-like_a/b/a_fold"/>
</dbReference>
<accession>A0A1C3YP17</accession>
<dbReference type="Gene3D" id="2.40.30.30">
    <property type="entry name" value="Riboflavin kinase-like"/>
    <property type="match status" value="1"/>
</dbReference>
<keyword evidence="17" id="KW-1185">Reference proteome</keyword>
<evidence type="ECO:0000256" key="13">
    <source>
        <dbReference type="ARBA" id="ARBA00049494"/>
    </source>
</evidence>
<dbReference type="CDD" id="cd02064">
    <property type="entry name" value="FAD_synthetase_N"/>
    <property type="match status" value="1"/>
</dbReference>
<keyword evidence="9 14" id="KW-0274">FAD</keyword>
<keyword evidence="4 14" id="KW-0288">FMN</keyword>
<dbReference type="UniPathway" id="UPA00277">
    <property type="reaction ID" value="UER00407"/>
</dbReference>
<dbReference type="GO" id="GO:0009231">
    <property type="term" value="P:riboflavin biosynthetic process"/>
    <property type="evidence" value="ECO:0007669"/>
    <property type="project" value="InterPro"/>
</dbReference>
<dbReference type="GO" id="GO:0006747">
    <property type="term" value="P:FAD biosynthetic process"/>
    <property type="evidence" value="ECO:0007669"/>
    <property type="project" value="UniProtKB-UniRule"/>
</dbReference>
<dbReference type="Gene3D" id="3.40.50.620">
    <property type="entry name" value="HUPs"/>
    <property type="match status" value="1"/>
</dbReference>
<dbReference type="GO" id="GO:0005524">
    <property type="term" value="F:ATP binding"/>
    <property type="evidence" value="ECO:0007669"/>
    <property type="project" value="UniProtKB-UniRule"/>
</dbReference>
<dbReference type="GO" id="GO:0009398">
    <property type="term" value="P:FMN biosynthetic process"/>
    <property type="evidence" value="ECO:0007669"/>
    <property type="project" value="UniProtKB-UniRule"/>
</dbReference>
<evidence type="ECO:0000256" key="7">
    <source>
        <dbReference type="ARBA" id="ARBA00022741"/>
    </source>
</evidence>
<dbReference type="FunFam" id="3.40.50.620:FF:000021">
    <property type="entry name" value="Riboflavin biosynthesis protein"/>
    <property type="match status" value="1"/>
</dbReference>
<dbReference type="InterPro" id="IPR002606">
    <property type="entry name" value="Riboflavin_kinase_bac"/>
</dbReference>
<comment type="pathway">
    <text evidence="2 14">Cofactor biosynthesis; FMN biosynthesis; FMN from riboflavin (ATP route): step 1/1.</text>
</comment>
<dbReference type="GO" id="GO:0008531">
    <property type="term" value="F:riboflavin kinase activity"/>
    <property type="evidence" value="ECO:0007669"/>
    <property type="project" value="UniProtKB-UniRule"/>
</dbReference>
<dbReference type="EC" id="2.7.1.26" evidence="14"/>
<evidence type="ECO:0000256" key="3">
    <source>
        <dbReference type="ARBA" id="ARBA00022630"/>
    </source>
</evidence>
<dbReference type="NCBIfam" id="TIGR00083">
    <property type="entry name" value="ribF"/>
    <property type="match status" value="1"/>
</dbReference>
<dbReference type="EC" id="2.7.7.2" evidence="14"/>
<dbReference type="InterPro" id="IPR023468">
    <property type="entry name" value="Riboflavin_kinase"/>
</dbReference>
<dbReference type="InterPro" id="IPR023465">
    <property type="entry name" value="Riboflavin_kinase_dom_sf"/>
</dbReference>
<dbReference type="SUPFAM" id="SSF82114">
    <property type="entry name" value="Riboflavin kinase-like"/>
    <property type="match status" value="1"/>
</dbReference>
<comment type="similarity">
    <text evidence="14">Belongs to the ribF family.</text>
</comment>
<dbReference type="Proteomes" id="UP000199268">
    <property type="component" value="Unassembled WGS sequence"/>
</dbReference>
<sequence>MMEVIHLHHPYKSDQIKQDPIVLAMGFFDGVHAGHRTVIQKAAQEAKKRGIKLAVLTYDHHPSVAFKTYKTPLTYLTTLPKKLEILASLGVDIAYVVNFTSEFSQLTPQDFVNRYMVGLNAVAVVAGFDHTYGTKDADMLHLPIYAAGRFDVIEVEQVNVDGQESASTRTRALVDQGDLDEARRLLLRPYETTGLVVHGEARGRELGYPTANIETTAGERLPGVGIYVVEMKIGDNWYPGMASIGYNVTFGENRPKTVEINLFDFHRAIYGETVQIKWYHFLRGEVKFANGQELIEQLAEDERQSRLFLQNNN</sequence>
<dbReference type="InterPro" id="IPR015865">
    <property type="entry name" value="Riboflavin_kinase_bac/euk"/>
</dbReference>
<keyword evidence="3 14" id="KW-0285">Flavoprotein</keyword>
<keyword evidence="10 14" id="KW-0067">ATP-binding</keyword>
<gene>
    <name evidence="16" type="ORF">GA0061074_10123</name>
</gene>
<dbReference type="SUPFAM" id="SSF52374">
    <property type="entry name" value="Nucleotidylyl transferase"/>
    <property type="match status" value="1"/>
</dbReference>
<evidence type="ECO:0000256" key="12">
    <source>
        <dbReference type="ARBA" id="ARBA00047880"/>
    </source>
</evidence>
<keyword evidence="6 14" id="KW-0548">Nucleotidyltransferase</keyword>
<evidence type="ECO:0000256" key="6">
    <source>
        <dbReference type="ARBA" id="ARBA00022695"/>
    </source>
</evidence>
<dbReference type="Pfam" id="PF06574">
    <property type="entry name" value="FAD_syn"/>
    <property type="match status" value="1"/>
</dbReference>
<protein>
    <recommendedName>
        <fullName evidence="14">Riboflavin biosynthesis protein</fullName>
    </recommendedName>
    <domain>
        <recommendedName>
            <fullName evidence="14">Riboflavin kinase</fullName>
            <ecNumber evidence="14">2.7.1.26</ecNumber>
        </recommendedName>
        <alternativeName>
            <fullName evidence="14">Flavokinase</fullName>
        </alternativeName>
    </domain>
    <domain>
        <recommendedName>
            <fullName evidence="14">FMN adenylyltransferase</fullName>
            <ecNumber evidence="14">2.7.7.2</ecNumber>
        </recommendedName>
        <alternativeName>
            <fullName evidence="14">FAD pyrophosphorylase</fullName>
        </alternativeName>
        <alternativeName>
            <fullName evidence="14">FAD synthase</fullName>
        </alternativeName>
    </domain>
</protein>
<evidence type="ECO:0000256" key="9">
    <source>
        <dbReference type="ARBA" id="ARBA00022827"/>
    </source>
</evidence>
<dbReference type="UniPathway" id="UPA00276">
    <property type="reaction ID" value="UER00406"/>
</dbReference>
<evidence type="ECO:0000256" key="10">
    <source>
        <dbReference type="ARBA" id="ARBA00022840"/>
    </source>
</evidence>
<evidence type="ECO:0000256" key="2">
    <source>
        <dbReference type="ARBA" id="ARBA00005201"/>
    </source>
</evidence>
<evidence type="ECO:0000313" key="17">
    <source>
        <dbReference type="Proteomes" id="UP000199268"/>
    </source>
</evidence>
<dbReference type="Pfam" id="PF01687">
    <property type="entry name" value="Flavokinase"/>
    <property type="match status" value="1"/>
</dbReference>
<dbReference type="InterPro" id="IPR015864">
    <property type="entry name" value="FAD_synthase"/>
</dbReference>